<accession>A0A9Q3F853</accession>
<dbReference type="Proteomes" id="UP000765509">
    <property type="component" value="Unassembled WGS sequence"/>
</dbReference>
<sequence>MPVQHSPPTVQTRSHYRVQEALTSTPRVPLDGTPAVPQLRAHLERGLNMEGVAPSRKEGRGPRTQSSQHGSHQSKPSLLDIMQKVTQIMANIQASSSSEASIPPAFKTPSIKETDFLDGTKPFKVRSFIQYCHIIFHNDKGNFCKDRKKVLYATLFLTGRDAKWIEPYLSNLTNKDPTYLLNYCELFDS</sequence>
<dbReference type="AlphaFoldDB" id="A0A9Q3F853"/>
<name>A0A9Q3F853_9BASI</name>
<gene>
    <name evidence="2" type="ORF">O181_072957</name>
</gene>
<feature type="region of interest" description="Disordered" evidence="1">
    <location>
        <begin position="50"/>
        <end position="76"/>
    </location>
</feature>
<dbReference type="EMBL" id="AVOT02038379">
    <property type="protein sequence ID" value="MBW0533242.1"/>
    <property type="molecule type" value="Genomic_DNA"/>
</dbReference>
<reference evidence="2" key="1">
    <citation type="submission" date="2021-03" db="EMBL/GenBank/DDBJ databases">
        <title>Draft genome sequence of rust myrtle Austropuccinia psidii MF-1, a brazilian biotype.</title>
        <authorList>
            <person name="Quecine M.C."/>
            <person name="Pachon D.M.R."/>
            <person name="Bonatelli M.L."/>
            <person name="Correr F.H."/>
            <person name="Franceschini L.M."/>
            <person name="Leite T.F."/>
            <person name="Margarido G.R.A."/>
            <person name="Almeida C.A."/>
            <person name="Ferrarezi J.A."/>
            <person name="Labate C.A."/>
        </authorList>
    </citation>
    <scope>NUCLEOTIDE SEQUENCE</scope>
    <source>
        <strain evidence="2">MF-1</strain>
    </source>
</reference>
<keyword evidence="3" id="KW-1185">Reference proteome</keyword>
<evidence type="ECO:0000256" key="1">
    <source>
        <dbReference type="SAM" id="MobiDB-lite"/>
    </source>
</evidence>
<feature type="compositionally biased region" description="Polar residues" evidence="1">
    <location>
        <begin position="63"/>
        <end position="76"/>
    </location>
</feature>
<proteinExistence type="predicted"/>
<comment type="caution">
    <text evidence="2">The sequence shown here is derived from an EMBL/GenBank/DDBJ whole genome shotgun (WGS) entry which is preliminary data.</text>
</comment>
<protein>
    <recommendedName>
        <fullName evidence="4">DUF4939 domain-containing protein</fullName>
    </recommendedName>
</protein>
<evidence type="ECO:0000313" key="3">
    <source>
        <dbReference type="Proteomes" id="UP000765509"/>
    </source>
</evidence>
<evidence type="ECO:0008006" key="4">
    <source>
        <dbReference type="Google" id="ProtNLM"/>
    </source>
</evidence>
<organism evidence="2 3">
    <name type="scientific">Austropuccinia psidii MF-1</name>
    <dbReference type="NCBI Taxonomy" id="1389203"/>
    <lineage>
        <taxon>Eukaryota</taxon>
        <taxon>Fungi</taxon>
        <taxon>Dikarya</taxon>
        <taxon>Basidiomycota</taxon>
        <taxon>Pucciniomycotina</taxon>
        <taxon>Pucciniomycetes</taxon>
        <taxon>Pucciniales</taxon>
        <taxon>Sphaerophragmiaceae</taxon>
        <taxon>Austropuccinia</taxon>
    </lineage>
</organism>
<evidence type="ECO:0000313" key="2">
    <source>
        <dbReference type="EMBL" id="MBW0533242.1"/>
    </source>
</evidence>